<organism evidence="8 9">
    <name type="scientific">Dimorphilus gyrociliatus</name>
    <dbReference type="NCBI Taxonomy" id="2664684"/>
    <lineage>
        <taxon>Eukaryota</taxon>
        <taxon>Metazoa</taxon>
        <taxon>Spiralia</taxon>
        <taxon>Lophotrochozoa</taxon>
        <taxon>Annelida</taxon>
        <taxon>Polychaeta</taxon>
        <taxon>Polychaeta incertae sedis</taxon>
        <taxon>Dinophilidae</taxon>
        <taxon>Dimorphilus</taxon>
    </lineage>
</organism>
<dbReference type="GO" id="GO:0004000">
    <property type="term" value="F:adenosine deaminase activity"/>
    <property type="evidence" value="ECO:0007669"/>
    <property type="project" value="UniProtKB-ARBA"/>
</dbReference>
<evidence type="ECO:0000313" key="8">
    <source>
        <dbReference type="EMBL" id="CAD5120230.1"/>
    </source>
</evidence>
<dbReference type="AlphaFoldDB" id="A0A7I8VV76"/>
<dbReference type="GO" id="GO:0009897">
    <property type="term" value="C:external side of plasma membrane"/>
    <property type="evidence" value="ECO:0007669"/>
    <property type="project" value="TreeGrafter"/>
</dbReference>
<dbReference type="InterPro" id="IPR006330">
    <property type="entry name" value="Ado/ade_deaminase"/>
</dbReference>
<keyword evidence="9" id="KW-1185">Reference proteome</keyword>
<keyword evidence="5" id="KW-0378">Hydrolase</keyword>
<dbReference type="GO" id="GO:0005829">
    <property type="term" value="C:cytosol"/>
    <property type="evidence" value="ECO:0007669"/>
    <property type="project" value="TreeGrafter"/>
</dbReference>
<dbReference type="GO" id="GO:0046872">
    <property type="term" value="F:metal ion binding"/>
    <property type="evidence" value="ECO:0007669"/>
    <property type="project" value="UniProtKB-KW"/>
</dbReference>
<proteinExistence type="inferred from homology"/>
<dbReference type="EC" id="3.5.4.4" evidence="3"/>
<dbReference type="InterPro" id="IPR032466">
    <property type="entry name" value="Metal_Hydrolase"/>
</dbReference>
<gene>
    <name evidence="8" type="ORF">DGYR_LOCUS8348</name>
</gene>
<accession>A0A7I8VV76</accession>
<evidence type="ECO:0000256" key="6">
    <source>
        <dbReference type="ARBA" id="ARBA00022833"/>
    </source>
</evidence>
<protein>
    <recommendedName>
        <fullName evidence="3">adenosine deaminase</fullName>
        <ecNumber evidence="3">3.5.4.4</ecNumber>
    </recommendedName>
</protein>
<dbReference type="InterPro" id="IPR001365">
    <property type="entry name" value="A_deaminase_dom"/>
</dbReference>
<evidence type="ECO:0000256" key="1">
    <source>
        <dbReference type="ARBA" id="ARBA00001947"/>
    </source>
</evidence>
<dbReference type="OrthoDB" id="272271at2759"/>
<comment type="similarity">
    <text evidence="2">Belongs to the metallo-dependent hydrolases superfamily. Adenosine and AMP deaminases family.</text>
</comment>
<dbReference type="Proteomes" id="UP000549394">
    <property type="component" value="Unassembled WGS sequence"/>
</dbReference>
<comment type="cofactor">
    <cofactor evidence="1">
        <name>Zn(2+)</name>
        <dbReference type="ChEBI" id="CHEBI:29105"/>
    </cofactor>
</comment>
<evidence type="ECO:0000256" key="5">
    <source>
        <dbReference type="ARBA" id="ARBA00022801"/>
    </source>
</evidence>
<evidence type="ECO:0000259" key="7">
    <source>
        <dbReference type="Pfam" id="PF00962"/>
    </source>
</evidence>
<evidence type="ECO:0000256" key="4">
    <source>
        <dbReference type="ARBA" id="ARBA00022723"/>
    </source>
</evidence>
<sequence length="315" mass="35289">MEDSGRKKCAPKVQLHIHLDGSVRVQTVIDLALEYDIPLPTYDVDKLKSLLESYTGSLTKFLEAFKIFAPVYTGKLKALRRIALEFVEDCENCGLWYCEVRYCPFLLTGDSLSVYEVMDTIENALKEGSEKYNVKIKSILSIMLHLPDTAMKTVEIAKSYENVVGIDIAGDENTVPKTGYDARFRKAFEEAKNLNISRTVHAGENGPPWHVEFAIRDLDAQRIGHGYATVKDENVIKLCQQKHIHLETCPLSSRATGSVSGDWKNHPLKKIVKLGISFSVNSDDTIMTGKDVRGDFRVCLDKIGLTRQDLISSVS</sequence>
<dbReference type="EMBL" id="CAJFCJ010000012">
    <property type="protein sequence ID" value="CAD5120230.1"/>
    <property type="molecule type" value="Genomic_DNA"/>
</dbReference>
<comment type="caution">
    <text evidence="8">The sequence shown here is derived from an EMBL/GenBank/DDBJ whole genome shotgun (WGS) entry which is preliminary data.</text>
</comment>
<dbReference type="GO" id="GO:0006154">
    <property type="term" value="P:adenosine catabolic process"/>
    <property type="evidence" value="ECO:0007669"/>
    <property type="project" value="TreeGrafter"/>
</dbReference>
<name>A0A7I8VV76_9ANNE</name>
<feature type="domain" description="Adenosine deaminase" evidence="7">
    <location>
        <begin position="11"/>
        <end position="310"/>
    </location>
</feature>
<dbReference type="SUPFAM" id="SSF51556">
    <property type="entry name" value="Metallo-dependent hydrolases"/>
    <property type="match status" value="1"/>
</dbReference>
<keyword evidence="6" id="KW-0862">Zinc</keyword>
<keyword evidence="4" id="KW-0479">Metal-binding</keyword>
<dbReference type="GO" id="GO:0046103">
    <property type="term" value="P:inosine biosynthetic process"/>
    <property type="evidence" value="ECO:0007669"/>
    <property type="project" value="TreeGrafter"/>
</dbReference>
<dbReference type="Pfam" id="PF00962">
    <property type="entry name" value="A_deaminase"/>
    <property type="match status" value="1"/>
</dbReference>
<dbReference type="Gene3D" id="3.20.20.140">
    <property type="entry name" value="Metal-dependent hydrolases"/>
    <property type="match status" value="1"/>
</dbReference>
<dbReference type="GO" id="GO:0043103">
    <property type="term" value="P:hypoxanthine salvage"/>
    <property type="evidence" value="ECO:0007669"/>
    <property type="project" value="TreeGrafter"/>
</dbReference>
<dbReference type="PANTHER" id="PTHR11409:SF43">
    <property type="entry name" value="ADENOSINE DEAMINASE"/>
    <property type="match status" value="1"/>
</dbReference>
<evidence type="ECO:0000256" key="3">
    <source>
        <dbReference type="ARBA" id="ARBA00012784"/>
    </source>
</evidence>
<dbReference type="PANTHER" id="PTHR11409">
    <property type="entry name" value="ADENOSINE DEAMINASE"/>
    <property type="match status" value="1"/>
</dbReference>
<evidence type="ECO:0000256" key="2">
    <source>
        <dbReference type="ARBA" id="ARBA00006676"/>
    </source>
</evidence>
<dbReference type="GO" id="GO:0060169">
    <property type="term" value="P:negative regulation of adenosine receptor signaling pathway"/>
    <property type="evidence" value="ECO:0007669"/>
    <property type="project" value="TreeGrafter"/>
</dbReference>
<dbReference type="NCBIfam" id="TIGR01430">
    <property type="entry name" value="aden_deam"/>
    <property type="match status" value="1"/>
</dbReference>
<reference evidence="8 9" key="1">
    <citation type="submission" date="2020-08" db="EMBL/GenBank/DDBJ databases">
        <authorList>
            <person name="Hejnol A."/>
        </authorList>
    </citation>
    <scope>NUCLEOTIDE SEQUENCE [LARGE SCALE GENOMIC DNA]</scope>
</reference>
<evidence type="ECO:0000313" key="9">
    <source>
        <dbReference type="Proteomes" id="UP000549394"/>
    </source>
</evidence>